<evidence type="ECO:0000313" key="2">
    <source>
        <dbReference type="EMBL" id="MBB3020332.1"/>
    </source>
</evidence>
<reference evidence="2 3" key="1">
    <citation type="submission" date="2020-08" db="EMBL/GenBank/DDBJ databases">
        <title>The Agave Microbiome: Exploring the role of microbial communities in plant adaptations to desert environments.</title>
        <authorList>
            <person name="Partida-Martinez L.P."/>
        </authorList>
    </citation>
    <scope>NUCLEOTIDE SEQUENCE [LARGE SCALE GENOMIC DNA]</scope>
    <source>
        <strain evidence="2 3">AT3.9</strain>
    </source>
</reference>
<evidence type="ECO:0000256" key="1">
    <source>
        <dbReference type="SAM" id="MobiDB-lite"/>
    </source>
</evidence>
<evidence type="ECO:0000313" key="3">
    <source>
        <dbReference type="Proteomes" id="UP000532010"/>
    </source>
</evidence>
<protein>
    <submittedName>
        <fullName evidence="2">Uncharacterized protein</fullName>
    </submittedName>
</protein>
<keyword evidence="3" id="KW-1185">Reference proteome</keyword>
<dbReference type="EMBL" id="JACHWB010000004">
    <property type="protein sequence ID" value="MBB3020332.1"/>
    <property type="molecule type" value="Genomic_DNA"/>
</dbReference>
<name>A0A7W4YX95_9HYPH</name>
<accession>A0A7W4YX95</accession>
<proteinExistence type="predicted"/>
<dbReference type="Proteomes" id="UP000532010">
    <property type="component" value="Unassembled WGS sequence"/>
</dbReference>
<feature type="region of interest" description="Disordered" evidence="1">
    <location>
        <begin position="103"/>
        <end position="135"/>
    </location>
</feature>
<dbReference type="AlphaFoldDB" id="A0A7W4YX95"/>
<gene>
    <name evidence="2" type="ORF">FHR70_003413</name>
</gene>
<sequence>MTKTVTSLFHSERHATAAAERLEQAGIPKDEIDIWSTPHNLAPLLEDDGVSRLDAYAYVEGVVRGGSVIIVRCDDAEVGQVVSILDQEGVLDLDEQQAVWRSEGWEGDQATAQPGEAGHGRVRIQPRKQESPGQE</sequence>
<organism evidence="2 3">
    <name type="scientific">Microvirga lupini</name>
    <dbReference type="NCBI Taxonomy" id="420324"/>
    <lineage>
        <taxon>Bacteria</taxon>
        <taxon>Pseudomonadati</taxon>
        <taxon>Pseudomonadota</taxon>
        <taxon>Alphaproteobacteria</taxon>
        <taxon>Hyphomicrobiales</taxon>
        <taxon>Methylobacteriaceae</taxon>
        <taxon>Microvirga</taxon>
    </lineage>
</organism>
<comment type="caution">
    <text evidence="2">The sequence shown here is derived from an EMBL/GenBank/DDBJ whole genome shotgun (WGS) entry which is preliminary data.</text>
</comment>
<dbReference type="RefSeq" id="WP_183452224.1">
    <property type="nucleotide sequence ID" value="NZ_JACHWB010000004.1"/>
</dbReference>